<sequence length="87" mass="10473">MNDTYKRLTQHLLERNNELTHDQAREWVESLWEDFEATRAKAGRQYQGKEVTERVVRQWIDSLGPRLNEFASNNPKYKHLLQKKDES</sequence>
<organism evidence="1 2">
    <name type="scientific">Pontibacillus halophilus JSM 076056 = DSM 19796</name>
    <dbReference type="NCBI Taxonomy" id="1385510"/>
    <lineage>
        <taxon>Bacteria</taxon>
        <taxon>Bacillati</taxon>
        <taxon>Bacillota</taxon>
        <taxon>Bacilli</taxon>
        <taxon>Bacillales</taxon>
        <taxon>Bacillaceae</taxon>
        <taxon>Pontibacillus</taxon>
    </lineage>
</organism>
<dbReference type="Proteomes" id="UP000030528">
    <property type="component" value="Unassembled WGS sequence"/>
</dbReference>
<dbReference type="OrthoDB" id="2361637at2"/>
<dbReference type="eggNOG" id="ENOG50330II">
    <property type="taxonomic scope" value="Bacteria"/>
</dbReference>
<protein>
    <recommendedName>
        <fullName evidence="3">WVELL protein</fullName>
    </recommendedName>
</protein>
<comment type="caution">
    <text evidence="1">The sequence shown here is derived from an EMBL/GenBank/DDBJ whole genome shotgun (WGS) entry which is preliminary data.</text>
</comment>
<name>A0A0A5G8H0_9BACI</name>
<gene>
    <name evidence="1" type="ORF">N781_14355</name>
</gene>
<evidence type="ECO:0008006" key="3">
    <source>
        <dbReference type="Google" id="ProtNLM"/>
    </source>
</evidence>
<evidence type="ECO:0000313" key="1">
    <source>
        <dbReference type="EMBL" id="KGX87415.1"/>
    </source>
</evidence>
<evidence type="ECO:0000313" key="2">
    <source>
        <dbReference type="Proteomes" id="UP000030528"/>
    </source>
</evidence>
<dbReference type="STRING" id="1385510.GCA_000425205_03719"/>
<proteinExistence type="predicted"/>
<dbReference type="RefSeq" id="WP_026802186.1">
    <property type="nucleotide sequence ID" value="NZ_AVPE01000033.1"/>
</dbReference>
<keyword evidence="2" id="KW-1185">Reference proteome</keyword>
<accession>A0A0A5G8H0</accession>
<dbReference type="Pfam" id="PF14043">
    <property type="entry name" value="WVELL"/>
    <property type="match status" value="1"/>
</dbReference>
<dbReference type="EMBL" id="AVPE01000033">
    <property type="protein sequence ID" value="KGX87415.1"/>
    <property type="molecule type" value="Genomic_DNA"/>
</dbReference>
<reference evidence="1 2" key="1">
    <citation type="submission" date="2013-08" db="EMBL/GenBank/DDBJ databases">
        <authorList>
            <person name="Huang J."/>
            <person name="Wang G."/>
        </authorList>
    </citation>
    <scope>NUCLEOTIDE SEQUENCE [LARGE SCALE GENOMIC DNA]</scope>
    <source>
        <strain evidence="1 2">JSM 076056</strain>
    </source>
</reference>
<dbReference type="InterPro" id="IPR026952">
    <property type="entry name" value="WVELL"/>
</dbReference>
<dbReference type="AlphaFoldDB" id="A0A0A5G8H0"/>